<sequence length="193" mass="20448">MHWKATGWSLAATVLLATSAALAAPNYRYSIDPVASSVDAKVSFLGIGNRKALFPALRGSVVLSPDRMDQINLDVSIDATQLKADDSVTTKRLKGPDFFNVGKYPTVRFQGTQLAMTSPTSGVVQGNLTARGVTRPVALNVSFSSAPASSVGKESMRLTGVTTINRKDFGMTAYSLVVGKKVAITIRTKLLPG</sequence>
<gene>
    <name evidence="3" type="ORF">DXH95_06600</name>
</gene>
<keyword evidence="1" id="KW-0732">Signal</keyword>
<dbReference type="AlphaFoldDB" id="A0A371BJZ0"/>
<dbReference type="Proteomes" id="UP000263833">
    <property type="component" value="Unassembled WGS sequence"/>
</dbReference>
<evidence type="ECO:0000313" key="3">
    <source>
        <dbReference type="EMBL" id="RDV07876.1"/>
    </source>
</evidence>
<reference evidence="4" key="1">
    <citation type="submission" date="2018-08" db="EMBL/GenBank/DDBJ databases">
        <authorList>
            <person name="Kim S.-J."/>
            <person name="Jung G.-Y."/>
        </authorList>
    </citation>
    <scope>NUCLEOTIDE SEQUENCE [LARGE SCALE GENOMIC DNA]</scope>
    <source>
        <strain evidence="4">GY_G</strain>
    </source>
</reference>
<proteinExistence type="predicted"/>
<dbReference type="PANTHER" id="PTHR34406:SF1">
    <property type="entry name" value="PROTEIN YCEI"/>
    <property type="match status" value="1"/>
</dbReference>
<name>A0A371BJZ0_9SPHN</name>
<feature type="chain" id="PRO_5016827276" evidence="1">
    <location>
        <begin position="24"/>
        <end position="193"/>
    </location>
</feature>
<accession>A0A371BJZ0</accession>
<dbReference type="SMART" id="SM00867">
    <property type="entry name" value="YceI"/>
    <property type="match status" value="1"/>
</dbReference>
<feature type="signal peptide" evidence="1">
    <location>
        <begin position="1"/>
        <end position="23"/>
    </location>
</feature>
<evidence type="ECO:0000313" key="4">
    <source>
        <dbReference type="Proteomes" id="UP000263833"/>
    </source>
</evidence>
<feature type="domain" description="Lipid/polyisoprenoid-binding YceI-like" evidence="2">
    <location>
        <begin position="28"/>
        <end position="191"/>
    </location>
</feature>
<dbReference type="EMBL" id="QRGP01000001">
    <property type="protein sequence ID" value="RDV07876.1"/>
    <property type="molecule type" value="Genomic_DNA"/>
</dbReference>
<dbReference type="RefSeq" id="WP_115549437.1">
    <property type="nucleotide sequence ID" value="NZ_QRGP01000001.1"/>
</dbReference>
<evidence type="ECO:0000259" key="2">
    <source>
        <dbReference type="SMART" id="SM00867"/>
    </source>
</evidence>
<evidence type="ECO:0000256" key="1">
    <source>
        <dbReference type="SAM" id="SignalP"/>
    </source>
</evidence>
<protein>
    <submittedName>
        <fullName evidence="3">Polyisoprenoid-binding protein</fullName>
    </submittedName>
</protein>
<dbReference type="PANTHER" id="PTHR34406">
    <property type="entry name" value="PROTEIN YCEI"/>
    <property type="match status" value="1"/>
</dbReference>
<dbReference type="SUPFAM" id="SSF101874">
    <property type="entry name" value="YceI-like"/>
    <property type="match status" value="1"/>
</dbReference>
<keyword evidence="4" id="KW-1185">Reference proteome</keyword>
<dbReference type="Gene3D" id="2.40.128.110">
    <property type="entry name" value="Lipid/polyisoprenoid-binding, YceI-like"/>
    <property type="match status" value="1"/>
</dbReference>
<dbReference type="InterPro" id="IPR007372">
    <property type="entry name" value="Lipid/polyisoprenoid-bd_YceI"/>
</dbReference>
<comment type="caution">
    <text evidence="3">The sequence shown here is derived from an EMBL/GenBank/DDBJ whole genome shotgun (WGS) entry which is preliminary data.</text>
</comment>
<dbReference type="InterPro" id="IPR036761">
    <property type="entry name" value="TTHA0802/YceI-like_sf"/>
</dbReference>
<organism evidence="3 4">
    <name type="scientific">Sphingorhabdus pulchriflava</name>
    <dbReference type="NCBI Taxonomy" id="2292257"/>
    <lineage>
        <taxon>Bacteria</taxon>
        <taxon>Pseudomonadati</taxon>
        <taxon>Pseudomonadota</taxon>
        <taxon>Alphaproteobacteria</taxon>
        <taxon>Sphingomonadales</taxon>
        <taxon>Sphingomonadaceae</taxon>
        <taxon>Sphingorhabdus</taxon>
    </lineage>
</organism>
<dbReference type="Pfam" id="PF04264">
    <property type="entry name" value="YceI"/>
    <property type="match status" value="1"/>
</dbReference>
<dbReference type="OrthoDB" id="9811006at2"/>